<name>A0A178FFR7_TRIVO</name>
<feature type="region of interest" description="Disordered" evidence="1">
    <location>
        <begin position="2042"/>
        <end position="2066"/>
    </location>
</feature>
<dbReference type="OrthoDB" id="1562405at2759"/>
<feature type="compositionally biased region" description="Basic and acidic residues" evidence="1">
    <location>
        <begin position="2585"/>
        <end position="2597"/>
    </location>
</feature>
<protein>
    <submittedName>
        <fullName evidence="6">Uncharacterized protein</fullName>
    </submittedName>
</protein>
<evidence type="ECO:0000256" key="1">
    <source>
        <dbReference type="SAM" id="MobiDB-lite"/>
    </source>
</evidence>
<feature type="region of interest" description="Disordered" evidence="1">
    <location>
        <begin position="1085"/>
        <end position="1129"/>
    </location>
</feature>
<comment type="caution">
    <text evidence="6">The sequence shown here is derived from an EMBL/GenBank/DDBJ whole genome shotgun (WGS) entry which is preliminary data.</text>
</comment>
<feature type="compositionally biased region" description="Polar residues" evidence="1">
    <location>
        <begin position="132"/>
        <end position="145"/>
    </location>
</feature>
<feature type="region of interest" description="Disordered" evidence="1">
    <location>
        <begin position="2746"/>
        <end position="2765"/>
    </location>
</feature>
<feature type="region of interest" description="Disordered" evidence="1">
    <location>
        <begin position="719"/>
        <end position="759"/>
    </location>
</feature>
<dbReference type="Pfam" id="PF10344">
    <property type="entry name" value="Hobbit"/>
    <property type="match status" value="2"/>
</dbReference>
<feature type="region of interest" description="Disordered" evidence="1">
    <location>
        <begin position="2812"/>
        <end position="2896"/>
    </location>
</feature>
<evidence type="ECO:0000313" key="7">
    <source>
        <dbReference type="Proteomes" id="UP000243519"/>
    </source>
</evidence>
<feature type="region of interest" description="Disordered" evidence="1">
    <location>
        <begin position="2627"/>
        <end position="2652"/>
    </location>
</feature>
<accession>A0A178FFR7</accession>
<keyword evidence="2" id="KW-0472">Membrane</keyword>
<dbReference type="Proteomes" id="UP000243519">
    <property type="component" value="Unassembled WGS sequence"/>
</dbReference>
<evidence type="ECO:0000259" key="3">
    <source>
        <dbReference type="SMART" id="SM01214"/>
    </source>
</evidence>
<feature type="domain" description="FMP27 WPPW motif-containing RBG unit" evidence="5">
    <location>
        <begin position="1668"/>
        <end position="2171"/>
    </location>
</feature>
<dbReference type="SMART" id="SM01214">
    <property type="entry name" value="Fmp27_GFWDK"/>
    <property type="match status" value="1"/>
</dbReference>
<evidence type="ECO:0000259" key="4">
    <source>
        <dbReference type="SMART" id="SM01215"/>
    </source>
</evidence>
<keyword evidence="2" id="KW-0812">Transmembrane</keyword>
<proteinExistence type="predicted"/>
<dbReference type="PANTHER" id="PTHR15678:SF6">
    <property type="entry name" value="BRIDGE-LIKE LIPID TRANSFER PROTEIN FAMILY MEMBER 2"/>
    <property type="match status" value="1"/>
</dbReference>
<feature type="region of interest" description="Disordered" evidence="1">
    <location>
        <begin position="2773"/>
        <end position="2799"/>
    </location>
</feature>
<dbReference type="EMBL" id="LHPN01000009">
    <property type="protein sequence ID" value="OAL70403.1"/>
    <property type="molecule type" value="Genomic_DNA"/>
</dbReference>
<feature type="region of interest" description="Disordered" evidence="1">
    <location>
        <begin position="2508"/>
        <end position="2615"/>
    </location>
</feature>
<organism evidence="6 7">
    <name type="scientific">Trichophyton violaceum</name>
    <dbReference type="NCBI Taxonomy" id="34388"/>
    <lineage>
        <taxon>Eukaryota</taxon>
        <taxon>Fungi</taxon>
        <taxon>Dikarya</taxon>
        <taxon>Ascomycota</taxon>
        <taxon>Pezizomycotina</taxon>
        <taxon>Eurotiomycetes</taxon>
        <taxon>Eurotiomycetidae</taxon>
        <taxon>Onygenales</taxon>
        <taxon>Arthrodermataceae</taxon>
        <taxon>Trichophyton</taxon>
    </lineage>
</organism>
<feature type="compositionally biased region" description="Polar residues" evidence="1">
    <location>
        <begin position="1085"/>
        <end position="1096"/>
    </location>
</feature>
<feature type="region of interest" description="Disordered" evidence="1">
    <location>
        <begin position="1723"/>
        <end position="1744"/>
    </location>
</feature>
<feature type="compositionally biased region" description="Polar residues" evidence="1">
    <location>
        <begin position="745"/>
        <end position="756"/>
    </location>
</feature>
<feature type="compositionally biased region" description="Polar residues" evidence="1">
    <location>
        <begin position="2520"/>
        <end position="2537"/>
    </location>
</feature>
<gene>
    <name evidence="6" type="ORF">A7D00_5369</name>
</gene>
<feature type="domain" description="FMP27 SW motif-containing RBG unit" evidence="4">
    <location>
        <begin position="1146"/>
        <end position="1248"/>
    </location>
</feature>
<feature type="region of interest" description="Disordered" evidence="1">
    <location>
        <begin position="102"/>
        <end position="145"/>
    </location>
</feature>
<evidence type="ECO:0000313" key="6">
    <source>
        <dbReference type="EMBL" id="OAL70403.1"/>
    </source>
</evidence>
<dbReference type="InterPro" id="IPR019415">
    <property type="entry name" value="FMP27_SW_RBG"/>
</dbReference>
<feature type="domain" description="FMP27/BLTP2/Hobbit GFWDK motif-containing RBG unit" evidence="3">
    <location>
        <begin position="1266"/>
        <end position="1425"/>
    </location>
</feature>
<reference evidence="6 7" key="1">
    <citation type="submission" date="2016-05" db="EMBL/GenBank/DDBJ databases">
        <title>Genome sequencing of Trichophyton violaceum CMCC(F)T3l isolated from hair.</title>
        <authorList>
            <person name="Zhan P."/>
            <person name="Tao Y."/>
            <person name="Liu W."/>
        </authorList>
    </citation>
    <scope>NUCLEOTIDE SEQUENCE [LARGE SCALE GENOMIC DNA]</scope>
    <source>
        <strain evidence="7">CMCC(F)T3l</strain>
    </source>
</reference>
<dbReference type="SMART" id="SM01216">
    <property type="entry name" value="Fmp27_WPPW"/>
    <property type="match status" value="1"/>
</dbReference>
<dbReference type="InterPro" id="IPR019441">
    <property type="entry name" value="FMP27/BLTP2/Hobbit_GFWDK_RBG"/>
</dbReference>
<keyword evidence="2" id="KW-1133">Transmembrane helix</keyword>
<dbReference type="SMART" id="SM01215">
    <property type="entry name" value="Fmp27_SW"/>
    <property type="match status" value="1"/>
</dbReference>
<dbReference type="InterPro" id="IPR019449">
    <property type="entry name" value="FMP27_WPPW_RBG"/>
</dbReference>
<dbReference type="PANTHER" id="PTHR15678">
    <property type="entry name" value="ANTIGEN MLAA-22-RELATED"/>
    <property type="match status" value="1"/>
</dbReference>
<evidence type="ECO:0000259" key="5">
    <source>
        <dbReference type="SMART" id="SM01216"/>
    </source>
</evidence>
<evidence type="ECO:0000256" key="2">
    <source>
        <dbReference type="SAM" id="Phobius"/>
    </source>
</evidence>
<sequence>MASLSPTTVFVALVLIYISSFVLFAIIRIATGVSIQRIGYFSLRHIAYSPREGVYIKFGGIGISVHRPSLVQPTYVSLRIKRATVALDLKALASSRRRAATAAATAGHTPEGLAKDGTRAAQESDVVGNGNGNASSDGKTRKNSASWERTWKTLKGVKERLKRLLRQIKWLALIDISATETTLRIRDAGELHIGALTMSLDARRKVMQGGKQFRQYEDASEEKRFPEWIFNARNILLAVDGCEHKEIFDNIGINVHGLLQNGMEGLREVSISVKVGRFHIPYDDVRSILLRMKLLSLPDDMTPDAGTSCEDTDDETALGNIMEESDTEQQDIHQEEVMSHHLTESKAFLTSLIRGIQDFQLALSFFRVSSTVENPEPMEKPLYLNFYTHEVGVDFHRMDPAHPSHRMYFQRDDVAHQALIAAISSSVSLGENIDEHDKLIYIPMATTTIKTTLPSKTMALAGSHRDAAERNSNVIFANFVVTSPSVDLEPKHLSNILALIQARGSSPRSSSQKSHFLMSRLLPKAVIKLSVHEPVLRFALPTSDSATLSDYNLLVSSISSISLDVESSHSVAEGALYSLVATYRISSHLIYYQTAAGVRHRLLATDTMDLKCYINATTEIAVAISGSMNSFSIHILSGELTRGLHQAVEQLKRLIPSKHNSSHDTPSVLRRLPPWLIRFQFESSAFSIEIAGSDPTVGSATRGIVLHLGEWSVEYQLQKPKPNPRSLRRRTPSHSAISDDPFRFTPTSPSGKSYSRPSDGRRVTFNVSQLESFIMESVDYMEPDAFLSVPQFEIALTTSSDLQGPIFHVNSIINEIIIKHSLYRCYAIGIAATTISDAFFNSTLEVNPRGPKRRLSSMRAHGKSSKVELTTFDIKVPSIQVQGVMPSDPRILLQVYGLVAGRHRWSPPFIRSHLIRLHVESPKAKGTWTRIISVGGIRVGLRESRTKQAETLGTTKSYDISSDFIRVAVPPHMIMYRVFDNFVNTFKALELLNYRMKTKSSSPSVTKPPSGPKCVPKISLRSKSMVFEIEDDPFEWKLGCIYRLGLQEQKQRLAREEAYHMKLKKVRESQDDRYATLRLRSQNGRSFTERPYTSSRRSGEYPRSVSADSRPRKRSRSRGRNAYTKGRYDTSQLPSFSDCSILSADEAWNQLQAHNARSWKKKIDNSIRFQNAAVRELRSLFVGADKPPDGMPEVPGVIPIPSRPGLLAIRITDFGFTLDAPSFPLHEYPQYLHRIGKGMPLDMKYALLIPMSIRLDMGEARFNLRDYPLDLIHIPPLGPGQSARVPAWSLKTDFVIAEEFRGPESSRQVIVNIVPPSLASDGTMQDGFSFDVRRTVAPVKTYSNPTIEINTNQPTTISWGMSYQPVIQDVMKIIENFTKPEIDPSERVGFWDKIRLSFHSRLLWVWKGDGDVHFRLKGSRDPYIVTGFGAGFVMCWRKDVQWGIRTNDDPQEFFAVTSGEYVLAIPDYNRQARYSYESPSFNSGTARFGKSDALFKKVIMKLSGNVRWLAGLVFERNANGAERCFDFKPHYEVVLRNPMYLSPQELKDYDAFRGFRSNHIHLSLAVVAPVAREWTLTNREPSASYNTVHLTPKFFTHFFSWWSLFSGVMSLPVRQGPLFPGLTKTSKKFSRHLGTIKYKLFLSPLFVSHIYKHKDPEDYKEDIVYATGLKVRLDSFMLDLHQRREYTTVVKGRLEPTRASSMKINRAQLDFISADCRAVSSIGNSAEDSDSEKDGISPTYPGISQPADISNFTIPDEDLNWIDMDDFVELDWVLPVESNPRTQILPLAYSPRFSFFRQTDHIKVGPDEPGYSPFGDEPTHVCVMSQDHDPRRVQIELLKERLKVLEAQSSSHHRVVGEFELRSIRDGIADEESRRQYETLVRHGLSLEQRRKFLQDELQRLEMHFVQNGNTNGSSHRCSENADLLISSTEDEFASDFDNRFVIHNIQLKWNNSLRNIILRYIHQVNQRRGFVYYMSRRAVKFILDIVDEQVKAKRRHMGKKQQTPWNVEPRSHIEIERDDDMSTEERIEQLLNDASRFVNAELPTPGESKHPTLSSKSSSNISPEFTPQNSYHLRLIAPQIQLQSEKNKKSVAVVTAKGMQLKVVSIMDKHRVSDDVSGLVQRQFTLSMDSAQFFVADQKSFSSHIHIYCGNGYGNAPGTSWPPWVSVEAMFDFDIDLSGFSRIIQKTSASLRYDKFNTLRLKFNEKVAGESVIEDRHAAYPTEHRIDQITVDFPQVRAICDSSQYYSLYIIALDLLMYSEPREQVRAEKLEKIMLASDFSDLRGAPEIVNRLQQRIRYLEEIKSLFQIRGKYLDKQGLADRVSLEKDLITCEDELFFMMKAITTSQRKSDDRAKSASSGLLHWTLAATEIVWHLMTNSKEPIAEFQLRDAAYGRTDNSDGSNYNTIEVGNIYGLNLLPEALYPQVILPYKDNHRGTRPKDEGKMLQVKWYMLEAIAGIPVLNDFEVTLFPLKIQLERELGQKLFEYAFPAAGPNAFENGSFSPFMIKQIDPPSDDSEVDNTTSGANTPAMSTASTSADERPPSRLGTVEQRLMPTLALPDKRRSHSPGRIKMSMLMTPIIKDPAPQKRNTEDDRSRSTSQVPTRRTLAKKASADSLTVLKRQASDWSLGSQAGNKAEEKPKRPALKRPPTKVHIDKAHGADDLSRMISRASNFMILTHVKINDVVLCLSYKGKGERNIEDIHDFVFRLPVLEYRNKSWSNLDLALRLKKDAIKALISHAPAILGNKFSHHRPNKQQQKRLRELASSSQLLDGQSILSTPHSDGSNSVASRTSTERSASPDLSLNLHAFQASAAPSTDSTGIPPRSKTAHSDIGPMGSSALEDEDQEPIDKSGRSRRRFTTSRASLSSENATDDASERQRRKPLSFLGRKFLGSLD</sequence>
<dbReference type="InterPro" id="IPR045167">
    <property type="entry name" value="Hobbit"/>
</dbReference>
<keyword evidence="7" id="KW-1185">Reference proteome</keyword>
<feature type="transmembrane region" description="Helical" evidence="2">
    <location>
        <begin position="7"/>
        <end position="27"/>
    </location>
</feature>
<feature type="compositionally biased region" description="Basic residues" evidence="1">
    <location>
        <begin position="2748"/>
        <end position="2759"/>
    </location>
</feature>